<sequence length="223" mass="24921">MSEYSLQSEVMNFLIAGHETTASTLSFMVQLLDAHPGYKQKLFDEVDEVLGRDRAPSFEDLSKLKWITAVMKETLRLFPIAWATARKTVEETQLGEHIVPPNVSVVVDFMHLHRNPRIWPNPLAFDPTRFMSAGSMDTSPSESVDDKSTGQVPYSYLPFSGGMRSCIGKPFAEIEIKLLIAMFAQRRLEGAAARGVGRSPGAWYKDGTTLRPLPHTVVLVPRK</sequence>
<protein>
    <recommendedName>
        <fullName evidence="12">Cytochrome P450</fullName>
    </recommendedName>
</protein>
<keyword evidence="4 8" id="KW-0479">Metal-binding</keyword>
<dbReference type="OrthoDB" id="1470350at2759"/>
<feature type="binding site" description="axial binding residue" evidence="8">
    <location>
        <position position="166"/>
    </location>
    <ligand>
        <name>heme</name>
        <dbReference type="ChEBI" id="CHEBI:30413"/>
    </ligand>
    <ligandPart>
        <name>Fe</name>
        <dbReference type="ChEBI" id="CHEBI:18248"/>
    </ligandPart>
</feature>
<accession>A0A0L0S7F2</accession>
<evidence type="ECO:0008006" key="12">
    <source>
        <dbReference type="Google" id="ProtNLM"/>
    </source>
</evidence>
<dbReference type="PANTHER" id="PTHR24291:SF50">
    <property type="entry name" value="BIFUNCTIONAL ALBAFLAVENONE MONOOXYGENASE_TERPENE SYNTHASE"/>
    <property type="match status" value="1"/>
</dbReference>
<dbReference type="GO" id="GO:0016705">
    <property type="term" value="F:oxidoreductase activity, acting on paired donors, with incorporation or reduction of molecular oxygen"/>
    <property type="evidence" value="ECO:0007669"/>
    <property type="project" value="InterPro"/>
</dbReference>
<dbReference type="InterPro" id="IPR001128">
    <property type="entry name" value="Cyt_P450"/>
</dbReference>
<evidence type="ECO:0000256" key="5">
    <source>
        <dbReference type="ARBA" id="ARBA00023002"/>
    </source>
</evidence>
<evidence type="ECO:0000256" key="2">
    <source>
        <dbReference type="ARBA" id="ARBA00010617"/>
    </source>
</evidence>
<dbReference type="AlphaFoldDB" id="A0A0L0S7F2"/>
<evidence type="ECO:0000256" key="3">
    <source>
        <dbReference type="ARBA" id="ARBA00022617"/>
    </source>
</evidence>
<dbReference type="STRING" id="578462.A0A0L0S7F2"/>
<dbReference type="PRINTS" id="PR00465">
    <property type="entry name" value="EP450IV"/>
</dbReference>
<dbReference type="GO" id="GO:0004497">
    <property type="term" value="F:monooxygenase activity"/>
    <property type="evidence" value="ECO:0007669"/>
    <property type="project" value="UniProtKB-KW"/>
</dbReference>
<keyword evidence="5 9" id="KW-0560">Oxidoreductase</keyword>
<dbReference type="VEuPathDB" id="FungiDB:AMAG_18227"/>
<dbReference type="eggNOG" id="KOG0157">
    <property type="taxonomic scope" value="Eukaryota"/>
</dbReference>
<organism evidence="10 11">
    <name type="scientific">Allomyces macrogynus (strain ATCC 38327)</name>
    <name type="common">Allomyces javanicus var. macrogynus</name>
    <dbReference type="NCBI Taxonomy" id="578462"/>
    <lineage>
        <taxon>Eukaryota</taxon>
        <taxon>Fungi</taxon>
        <taxon>Fungi incertae sedis</taxon>
        <taxon>Blastocladiomycota</taxon>
        <taxon>Blastocladiomycetes</taxon>
        <taxon>Blastocladiales</taxon>
        <taxon>Blastocladiaceae</taxon>
        <taxon>Allomyces</taxon>
    </lineage>
</organism>
<dbReference type="PANTHER" id="PTHR24291">
    <property type="entry name" value="CYTOCHROME P450 FAMILY 4"/>
    <property type="match status" value="1"/>
</dbReference>
<keyword evidence="11" id="KW-1185">Reference proteome</keyword>
<keyword evidence="3 8" id="KW-0349">Heme</keyword>
<gene>
    <name evidence="10" type="ORF">AMAG_18227</name>
</gene>
<dbReference type="GO" id="GO:0020037">
    <property type="term" value="F:heme binding"/>
    <property type="evidence" value="ECO:0007669"/>
    <property type="project" value="InterPro"/>
</dbReference>
<dbReference type="PROSITE" id="PS00086">
    <property type="entry name" value="CYTOCHROME_P450"/>
    <property type="match status" value="1"/>
</dbReference>
<evidence type="ECO:0000256" key="9">
    <source>
        <dbReference type="RuleBase" id="RU000461"/>
    </source>
</evidence>
<evidence type="ECO:0000256" key="7">
    <source>
        <dbReference type="ARBA" id="ARBA00023033"/>
    </source>
</evidence>
<dbReference type="PRINTS" id="PR00385">
    <property type="entry name" value="P450"/>
</dbReference>
<reference evidence="10 11" key="1">
    <citation type="submission" date="2009-11" db="EMBL/GenBank/DDBJ databases">
        <title>Annotation of Allomyces macrogynus ATCC 38327.</title>
        <authorList>
            <consortium name="The Broad Institute Genome Sequencing Platform"/>
            <person name="Russ C."/>
            <person name="Cuomo C."/>
            <person name="Burger G."/>
            <person name="Gray M.W."/>
            <person name="Holland P.W.H."/>
            <person name="King N."/>
            <person name="Lang F.B.F."/>
            <person name="Roger A.J."/>
            <person name="Ruiz-Trillo I."/>
            <person name="Young S.K."/>
            <person name="Zeng Q."/>
            <person name="Gargeya S."/>
            <person name="Fitzgerald M."/>
            <person name="Haas B."/>
            <person name="Abouelleil A."/>
            <person name="Alvarado L."/>
            <person name="Arachchi H.M."/>
            <person name="Berlin A."/>
            <person name="Chapman S.B."/>
            <person name="Gearin G."/>
            <person name="Goldberg J."/>
            <person name="Griggs A."/>
            <person name="Gujja S."/>
            <person name="Hansen M."/>
            <person name="Heiman D."/>
            <person name="Howarth C."/>
            <person name="Larimer J."/>
            <person name="Lui A."/>
            <person name="MacDonald P.J.P."/>
            <person name="McCowen C."/>
            <person name="Montmayeur A."/>
            <person name="Murphy C."/>
            <person name="Neiman D."/>
            <person name="Pearson M."/>
            <person name="Priest M."/>
            <person name="Roberts A."/>
            <person name="Saif S."/>
            <person name="Shea T."/>
            <person name="Sisk P."/>
            <person name="Stolte C."/>
            <person name="Sykes S."/>
            <person name="Wortman J."/>
            <person name="Nusbaum C."/>
            <person name="Birren B."/>
        </authorList>
    </citation>
    <scope>NUCLEOTIDE SEQUENCE [LARGE SCALE GENOMIC DNA]</scope>
    <source>
        <strain evidence="10 11">ATCC 38327</strain>
    </source>
</reference>
<evidence type="ECO:0000256" key="8">
    <source>
        <dbReference type="PIRSR" id="PIRSR602403-1"/>
    </source>
</evidence>
<evidence type="ECO:0000256" key="4">
    <source>
        <dbReference type="ARBA" id="ARBA00022723"/>
    </source>
</evidence>
<reference evidence="11" key="2">
    <citation type="submission" date="2009-11" db="EMBL/GenBank/DDBJ databases">
        <title>The Genome Sequence of Allomyces macrogynus strain ATCC 38327.</title>
        <authorList>
            <consortium name="The Broad Institute Genome Sequencing Platform"/>
            <person name="Russ C."/>
            <person name="Cuomo C."/>
            <person name="Shea T."/>
            <person name="Young S.K."/>
            <person name="Zeng Q."/>
            <person name="Koehrsen M."/>
            <person name="Haas B."/>
            <person name="Borodovsky M."/>
            <person name="Guigo R."/>
            <person name="Alvarado L."/>
            <person name="Berlin A."/>
            <person name="Borenstein D."/>
            <person name="Chen Z."/>
            <person name="Engels R."/>
            <person name="Freedman E."/>
            <person name="Gellesch M."/>
            <person name="Goldberg J."/>
            <person name="Griggs A."/>
            <person name="Gujja S."/>
            <person name="Heiman D."/>
            <person name="Hepburn T."/>
            <person name="Howarth C."/>
            <person name="Jen D."/>
            <person name="Larson L."/>
            <person name="Lewis B."/>
            <person name="Mehta T."/>
            <person name="Park D."/>
            <person name="Pearson M."/>
            <person name="Roberts A."/>
            <person name="Saif S."/>
            <person name="Shenoy N."/>
            <person name="Sisk P."/>
            <person name="Stolte C."/>
            <person name="Sykes S."/>
            <person name="Walk T."/>
            <person name="White J."/>
            <person name="Yandava C."/>
            <person name="Burger G."/>
            <person name="Gray M.W."/>
            <person name="Holland P.W.H."/>
            <person name="King N."/>
            <person name="Lang F.B.F."/>
            <person name="Roger A.J."/>
            <person name="Ruiz-Trillo I."/>
            <person name="Lander E."/>
            <person name="Nusbaum C."/>
        </authorList>
    </citation>
    <scope>NUCLEOTIDE SEQUENCE [LARGE SCALE GENOMIC DNA]</scope>
    <source>
        <strain evidence="11">ATCC 38327</strain>
    </source>
</reference>
<dbReference type="InterPro" id="IPR002403">
    <property type="entry name" value="Cyt_P450_E_grp-IV"/>
</dbReference>
<evidence type="ECO:0000313" key="11">
    <source>
        <dbReference type="Proteomes" id="UP000054350"/>
    </source>
</evidence>
<evidence type="ECO:0000256" key="1">
    <source>
        <dbReference type="ARBA" id="ARBA00001971"/>
    </source>
</evidence>
<evidence type="ECO:0000256" key="6">
    <source>
        <dbReference type="ARBA" id="ARBA00023004"/>
    </source>
</evidence>
<dbReference type="SUPFAM" id="SSF48264">
    <property type="entry name" value="Cytochrome P450"/>
    <property type="match status" value="1"/>
</dbReference>
<comment type="cofactor">
    <cofactor evidence="1 8">
        <name>heme</name>
        <dbReference type="ChEBI" id="CHEBI:30413"/>
    </cofactor>
</comment>
<name>A0A0L0S7F2_ALLM3</name>
<dbReference type="EMBL" id="GG745333">
    <property type="protein sequence ID" value="KNE58350.1"/>
    <property type="molecule type" value="Genomic_DNA"/>
</dbReference>
<keyword evidence="7 9" id="KW-0503">Monooxygenase</keyword>
<dbReference type="GO" id="GO:0005506">
    <property type="term" value="F:iron ion binding"/>
    <property type="evidence" value="ECO:0007669"/>
    <property type="project" value="InterPro"/>
</dbReference>
<dbReference type="InterPro" id="IPR050196">
    <property type="entry name" value="Cytochrome_P450_Monoox"/>
</dbReference>
<proteinExistence type="inferred from homology"/>
<keyword evidence="6 8" id="KW-0408">Iron</keyword>
<evidence type="ECO:0000313" key="10">
    <source>
        <dbReference type="EMBL" id="KNE58350.1"/>
    </source>
</evidence>
<dbReference type="Pfam" id="PF00067">
    <property type="entry name" value="p450"/>
    <property type="match status" value="1"/>
</dbReference>
<dbReference type="InterPro" id="IPR036396">
    <property type="entry name" value="Cyt_P450_sf"/>
</dbReference>
<dbReference type="Gene3D" id="1.10.630.10">
    <property type="entry name" value="Cytochrome P450"/>
    <property type="match status" value="1"/>
</dbReference>
<comment type="similarity">
    <text evidence="2 9">Belongs to the cytochrome P450 family.</text>
</comment>
<dbReference type="OMA" id="SINTQCK"/>
<dbReference type="Proteomes" id="UP000054350">
    <property type="component" value="Unassembled WGS sequence"/>
</dbReference>
<dbReference type="InterPro" id="IPR017972">
    <property type="entry name" value="Cyt_P450_CS"/>
</dbReference>